<dbReference type="EMBL" id="FXUB01000003">
    <property type="protein sequence ID" value="SMP14208.1"/>
    <property type="molecule type" value="Genomic_DNA"/>
</dbReference>
<gene>
    <name evidence="1" type="ORF">SAMN06265339_1288</name>
</gene>
<evidence type="ECO:0000313" key="2">
    <source>
        <dbReference type="Proteomes" id="UP001157911"/>
    </source>
</evidence>
<keyword evidence="2" id="KW-1185">Reference proteome</keyword>
<organism evidence="1 2">
    <name type="scientific">Desulfurobacterium pacificum</name>
    <dbReference type="NCBI Taxonomy" id="240166"/>
    <lineage>
        <taxon>Bacteria</taxon>
        <taxon>Pseudomonadati</taxon>
        <taxon>Aquificota</taxon>
        <taxon>Aquificia</taxon>
        <taxon>Desulfurobacteriales</taxon>
        <taxon>Desulfurobacteriaceae</taxon>
        <taxon>Desulfurobacterium</taxon>
    </lineage>
</organism>
<dbReference type="Proteomes" id="UP001157911">
    <property type="component" value="Unassembled WGS sequence"/>
</dbReference>
<reference evidence="1 2" key="1">
    <citation type="submission" date="2017-05" db="EMBL/GenBank/DDBJ databases">
        <authorList>
            <person name="Varghese N."/>
            <person name="Submissions S."/>
        </authorList>
    </citation>
    <scope>NUCLEOTIDE SEQUENCE [LARGE SCALE GENOMIC DNA]</scope>
    <source>
        <strain evidence="1 2">DSM 15522</strain>
    </source>
</reference>
<sequence>MRFKVTEKVFKEAEKEGSAREFFFKLCELLSDGELSRKVLKKLSKEEQEKVVFSLVKENGLERYFKLSDNLFASLRKAFRAKYRLNVEKEWEEKLSNWRKEFEEALDRAVVSYLLKAEGREIVYQLYLKGWIVASDVVNEFKGSGEDFGKWVMERGDFSFLALRIEKWLELKPFKRREKILRDILKAYELGCLELAIYGLFPQTEGVIWDTFLKENVVEADLESLIRKRNRKFVTIQYAVKLIVEKLLGKDEIPDFFDWVRFVDYKEGTLNRHAIQHGVAVNFGTKENFLRLFLFLDFLAEIVFYLTKSPSRRGG</sequence>
<name>A0ABY1NPV3_9BACT</name>
<evidence type="ECO:0000313" key="1">
    <source>
        <dbReference type="EMBL" id="SMP14208.1"/>
    </source>
</evidence>
<protein>
    <recommendedName>
        <fullName evidence="3">DUF4209 domain-containing protein</fullName>
    </recommendedName>
</protein>
<dbReference type="RefSeq" id="WP_283400745.1">
    <property type="nucleotide sequence ID" value="NZ_FXUB01000003.1"/>
</dbReference>
<evidence type="ECO:0008006" key="3">
    <source>
        <dbReference type="Google" id="ProtNLM"/>
    </source>
</evidence>
<accession>A0ABY1NPV3</accession>
<comment type="caution">
    <text evidence="1">The sequence shown here is derived from an EMBL/GenBank/DDBJ whole genome shotgun (WGS) entry which is preliminary data.</text>
</comment>
<proteinExistence type="predicted"/>